<accession>A0A3N9UK48</accession>
<organism evidence="2 3">
    <name type="scientific">Lysinibacillus composti</name>
    <dbReference type="NCBI Taxonomy" id="720633"/>
    <lineage>
        <taxon>Bacteria</taxon>
        <taxon>Bacillati</taxon>
        <taxon>Bacillota</taxon>
        <taxon>Bacilli</taxon>
        <taxon>Bacillales</taxon>
        <taxon>Bacillaceae</taxon>
        <taxon>Lysinibacillus</taxon>
    </lineage>
</organism>
<dbReference type="OrthoDB" id="2138957at2"/>
<dbReference type="Proteomes" id="UP000274033">
    <property type="component" value="Unassembled WGS sequence"/>
</dbReference>
<feature type="region of interest" description="Disordered" evidence="1">
    <location>
        <begin position="65"/>
        <end position="86"/>
    </location>
</feature>
<gene>
    <name evidence="2" type="ORF">EBB45_01770</name>
</gene>
<keyword evidence="3" id="KW-1185">Reference proteome</keyword>
<evidence type="ECO:0008006" key="4">
    <source>
        <dbReference type="Google" id="ProtNLM"/>
    </source>
</evidence>
<dbReference type="EMBL" id="RRCT01000001">
    <property type="protein sequence ID" value="RQW76301.1"/>
    <property type="molecule type" value="Genomic_DNA"/>
</dbReference>
<comment type="caution">
    <text evidence="2">The sequence shown here is derived from an EMBL/GenBank/DDBJ whole genome shotgun (WGS) entry which is preliminary data.</text>
</comment>
<evidence type="ECO:0000313" key="3">
    <source>
        <dbReference type="Proteomes" id="UP000274033"/>
    </source>
</evidence>
<name>A0A3N9UK48_9BACI</name>
<evidence type="ECO:0000256" key="1">
    <source>
        <dbReference type="SAM" id="MobiDB-lite"/>
    </source>
</evidence>
<dbReference type="RefSeq" id="WP_124762002.1">
    <property type="nucleotide sequence ID" value="NZ_JAFBDY010000001.1"/>
</dbReference>
<reference evidence="2 3" key="1">
    <citation type="journal article" date="2013" name="J. Microbiol.">
        <title>Lysinibacillus chungkukjangi sp. nov., isolated from Chungkukjang, Korean fermented soybean food.</title>
        <authorList>
            <person name="Kim S.J."/>
            <person name="Jang Y.H."/>
            <person name="Hamada M."/>
            <person name="Ahn J.H."/>
            <person name="Weon H.Y."/>
            <person name="Suzuki K."/>
            <person name="Whang K.S."/>
            <person name="Kwon S.W."/>
        </authorList>
    </citation>
    <scope>NUCLEOTIDE SEQUENCE [LARGE SCALE GENOMIC DNA]</scope>
    <source>
        <strain evidence="2 3">MCCC 1A12701</strain>
    </source>
</reference>
<sequence>MKRSSLRAFGIACFIIGLLYALSEQWNIPFISQEKNTNSIKYEEQIAQLEQKLIEANKQITQLKEQSTKKENLQTSAPFTEKDHEIEGSTSTKNGVVYGTLYIYSGLKPADVAQKLKDMGIVSNSVQMELFLAQPEYAKTIQKGQFELNSTMTVEEIAKIITGDSNK</sequence>
<proteinExistence type="predicted"/>
<protein>
    <recommendedName>
        <fullName evidence="4">Endolytic transglycosylase MltG</fullName>
    </recommendedName>
</protein>
<dbReference type="AlphaFoldDB" id="A0A3N9UK48"/>
<evidence type="ECO:0000313" key="2">
    <source>
        <dbReference type="EMBL" id="RQW76301.1"/>
    </source>
</evidence>
<dbReference type="Gene3D" id="3.30.1490.480">
    <property type="entry name" value="Endolytic murein transglycosylase"/>
    <property type="match status" value="1"/>
</dbReference>